<evidence type="ECO:0000313" key="1">
    <source>
        <dbReference type="EMBL" id="XCH19319.1"/>
    </source>
</evidence>
<name>A0AAU8F6Q0_9BACI</name>
<dbReference type="AlphaFoldDB" id="A0AAU8F6Q0"/>
<gene>
    <name evidence="1" type="ORF">QEP67_01075</name>
</gene>
<keyword evidence="1" id="KW-0808">Transferase</keyword>
<dbReference type="GO" id="GO:0016740">
    <property type="term" value="F:transferase activity"/>
    <property type="evidence" value="ECO:0007669"/>
    <property type="project" value="UniProtKB-KW"/>
</dbReference>
<dbReference type="RefSeq" id="WP_098058425.1">
    <property type="nucleotide sequence ID" value="NZ_CP123058.1"/>
</dbReference>
<sequence length="273" mass="31863">MFKDYTNIIVQYEELYKSEFIYNKPFILTVNWNNTKYEFFINLKPNASNLLVFGSGAYNPQKMKPPVFQRHSWIDHFEDSTIFYNDPTLYLGPMNLGWGHGTTDKFYLEDIADIIQIVMDKISIKSQHVLFYGSSGGGFMSLALGGFIKGAKVLVNNPQTVVSNYYESHVNRLFKFSHPQLSKGEILKKFPERLNILELYKKLSHVPDIYYLQNIACGHDMKNHVTPFISGLKSLNETTNFKQVHFDFYFDKELDHNPVDLEKTLYYIYKVKP</sequence>
<proteinExistence type="predicted"/>
<reference evidence="1" key="1">
    <citation type="submission" date="2023-04" db="EMBL/GenBank/DDBJ databases">
        <title>Bacillus cereus group whole genome sequencing.</title>
        <authorList>
            <person name="Kang M."/>
            <person name="Kim H.J."/>
        </authorList>
    </citation>
    <scope>NUCLEOTIDE SEQUENCE</scope>
    <source>
        <strain evidence="1">MS39</strain>
    </source>
</reference>
<accession>A0AAU8F6Q0</accession>
<organism evidence="1">
    <name type="scientific">Bacillus cereus group sp. MS39</name>
    <dbReference type="NCBI Taxonomy" id="3041344"/>
    <lineage>
        <taxon>Bacteria</taxon>
        <taxon>Bacillati</taxon>
        <taxon>Bacillota</taxon>
        <taxon>Bacilli</taxon>
        <taxon>Bacillales</taxon>
        <taxon>Bacillaceae</taxon>
        <taxon>Bacillus</taxon>
        <taxon>Bacillus cereus group</taxon>
    </lineage>
</organism>
<protein>
    <submittedName>
        <fullName evidence="1">Glycosyl transferase family 2</fullName>
    </submittedName>
</protein>
<dbReference type="EMBL" id="CP123058">
    <property type="protein sequence ID" value="XCH19319.1"/>
    <property type="molecule type" value="Genomic_DNA"/>
</dbReference>
<dbReference type="InterPro" id="IPR029058">
    <property type="entry name" value="AB_hydrolase_fold"/>
</dbReference>
<dbReference type="SUPFAM" id="SSF53474">
    <property type="entry name" value="alpha/beta-Hydrolases"/>
    <property type="match status" value="1"/>
</dbReference>